<evidence type="ECO:0000313" key="2">
    <source>
        <dbReference type="Proteomes" id="UP001153076"/>
    </source>
</evidence>
<keyword evidence="2" id="KW-1185">Reference proteome</keyword>
<dbReference type="AlphaFoldDB" id="A0A9Q1K2T3"/>
<dbReference type="Proteomes" id="UP001153076">
    <property type="component" value="Unassembled WGS sequence"/>
</dbReference>
<accession>A0A9Q1K2T3</accession>
<gene>
    <name evidence="1" type="ORF">Cgig2_001148</name>
</gene>
<reference evidence="1" key="1">
    <citation type="submission" date="2022-04" db="EMBL/GenBank/DDBJ databases">
        <title>Carnegiea gigantea Genome sequencing and assembly v2.</title>
        <authorList>
            <person name="Copetti D."/>
            <person name="Sanderson M.J."/>
            <person name="Burquez A."/>
            <person name="Wojciechowski M.F."/>
        </authorList>
    </citation>
    <scope>NUCLEOTIDE SEQUENCE</scope>
    <source>
        <strain evidence="1">SGP5-SGP5p</strain>
        <tissue evidence="1">Aerial part</tissue>
    </source>
</reference>
<name>A0A9Q1K2T3_9CARY</name>
<comment type="caution">
    <text evidence="1">The sequence shown here is derived from an EMBL/GenBank/DDBJ whole genome shotgun (WGS) entry which is preliminary data.</text>
</comment>
<sequence>MLCQDVGTICAGASSPARYTAIHWAGSSLTVASGSGIKKEYSATKRYCFSRVDLLSLVTALGSGKWLLGPSCGSERVGAWGNSSPSATISVTGGVRPVYLGTEPTGPDDDLVGELVKGRFEDELREECPEEELHELDREEVLKLEEATSASGFD</sequence>
<proteinExistence type="predicted"/>
<dbReference type="EMBL" id="JAKOGI010000364">
    <property type="protein sequence ID" value="KAJ8436121.1"/>
    <property type="molecule type" value="Genomic_DNA"/>
</dbReference>
<evidence type="ECO:0000313" key="1">
    <source>
        <dbReference type="EMBL" id="KAJ8436121.1"/>
    </source>
</evidence>
<protein>
    <submittedName>
        <fullName evidence="1">Uncharacterized protein</fullName>
    </submittedName>
</protein>
<organism evidence="1 2">
    <name type="scientific">Carnegiea gigantea</name>
    <dbReference type="NCBI Taxonomy" id="171969"/>
    <lineage>
        <taxon>Eukaryota</taxon>
        <taxon>Viridiplantae</taxon>
        <taxon>Streptophyta</taxon>
        <taxon>Embryophyta</taxon>
        <taxon>Tracheophyta</taxon>
        <taxon>Spermatophyta</taxon>
        <taxon>Magnoliopsida</taxon>
        <taxon>eudicotyledons</taxon>
        <taxon>Gunneridae</taxon>
        <taxon>Pentapetalae</taxon>
        <taxon>Caryophyllales</taxon>
        <taxon>Cactineae</taxon>
        <taxon>Cactaceae</taxon>
        <taxon>Cactoideae</taxon>
        <taxon>Echinocereeae</taxon>
        <taxon>Carnegiea</taxon>
    </lineage>
</organism>